<comment type="similarity">
    <text evidence="1">Belongs to the LytR/CpsA/Psr (LCP) family.</text>
</comment>
<organism evidence="3 4">
    <name type="scientific">Tsukamurella soli</name>
    <dbReference type="NCBI Taxonomy" id="644556"/>
    <lineage>
        <taxon>Bacteria</taxon>
        <taxon>Bacillati</taxon>
        <taxon>Actinomycetota</taxon>
        <taxon>Actinomycetes</taxon>
        <taxon>Mycobacteriales</taxon>
        <taxon>Tsukamurellaceae</taxon>
        <taxon>Tsukamurella</taxon>
    </lineage>
</organism>
<evidence type="ECO:0000313" key="3">
    <source>
        <dbReference type="EMBL" id="GAA4404262.1"/>
    </source>
</evidence>
<accession>A0ABP8KE42</accession>
<dbReference type="InterPro" id="IPR050922">
    <property type="entry name" value="LytR/CpsA/Psr_CW_biosynth"/>
</dbReference>
<dbReference type="Gene3D" id="3.40.630.190">
    <property type="entry name" value="LCP protein"/>
    <property type="match status" value="1"/>
</dbReference>
<proteinExistence type="inferred from homology"/>
<dbReference type="Proteomes" id="UP001500635">
    <property type="component" value="Unassembled WGS sequence"/>
</dbReference>
<dbReference type="Pfam" id="PF03816">
    <property type="entry name" value="LytR_cpsA_psr"/>
    <property type="match status" value="1"/>
</dbReference>
<dbReference type="PANTHER" id="PTHR33392">
    <property type="entry name" value="POLYISOPRENYL-TEICHOIC ACID--PEPTIDOGLYCAN TEICHOIC ACID TRANSFERASE TAGU"/>
    <property type="match status" value="1"/>
</dbReference>
<dbReference type="PANTHER" id="PTHR33392:SF6">
    <property type="entry name" value="POLYISOPRENYL-TEICHOIC ACID--PEPTIDOGLYCAN TEICHOIC ACID TRANSFERASE TAGU"/>
    <property type="match status" value="1"/>
</dbReference>
<dbReference type="EMBL" id="BAABFR010000120">
    <property type="protein sequence ID" value="GAA4404262.1"/>
    <property type="molecule type" value="Genomic_DNA"/>
</dbReference>
<keyword evidence="4" id="KW-1185">Reference proteome</keyword>
<evidence type="ECO:0000313" key="4">
    <source>
        <dbReference type="Proteomes" id="UP001500635"/>
    </source>
</evidence>
<dbReference type="NCBIfam" id="TIGR00350">
    <property type="entry name" value="lytR_cpsA_psr"/>
    <property type="match status" value="1"/>
</dbReference>
<sequence length="313" mass="33612">MPIVRTVLLLIVVSVIALVAGGAYFDTKLHRVDALVDYAGRPADTPGTNWLIVGSDSRQGMTAAQQKEYSTGGDLGNGRTDTIMLVHIPRSGKPLLISIPRDLYVPIPGQGDYKINAAYYFGGPQLLEKTFETKSGVHIDHYAEIGFGGFADMVDAVGGIRMCLDAPLNDPEAGIRLKAGCQTMNGRTALGYVRSRHFPAADLERVVHQREFLAALMHKVTSPSTLIDPFALWGVTKGAVDGLTVDNGTHIWDIIRLAWALKSSPITVTTPTDGNEDTDDGEALVWGASTDRFFALIRAGRPVPSDLLTSGPG</sequence>
<evidence type="ECO:0000259" key="2">
    <source>
        <dbReference type="Pfam" id="PF03816"/>
    </source>
</evidence>
<protein>
    <recommendedName>
        <fullName evidence="2">Cell envelope-related transcriptional attenuator domain-containing protein</fullName>
    </recommendedName>
</protein>
<evidence type="ECO:0000256" key="1">
    <source>
        <dbReference type="ARBA" id="ARBA00006068"/>
    </source>
</evidence>
<reference evidence="4" key="1">
    <citation type="journal article" date="2019" name="Int. J. Syst. Evol. Microbiol.">
        <title>The Global Catalogue of Microorganisms (GCM) 10K type strain sequencing project: providing services to taxonomists for standard genome sequencing and annotation.</title>
        <authorList>
            <consortium name="The Broad Institute Genomics Platform"/>
            <consortium name="The Broad Institute Genome Sequencing Center for Infectious Disease"/>
            <person name="Wu L."/>
            <person name="Ma J."/>
        </authorList>
    </citation>
    <scope>NUCLEOTIDE SEQUENCE [LARGE SCALE GENOMIC DNA]</scope>
    <source>
        <strain evidence="4">JCM 17688</strain>
    </source>
</reference>
<feature type="domain" description="Cell envelope-related transcriptional attenuator" evidence="2">
    <location>
        <begin position="79"/>
        <end position="221"/>
    </location>
</feature>
<gene>
    <name evidence="3" type="ORF">GCM10023147_46480</name>
</gene>
<dbReference type="InterPro" id="IPR004474">
    <property type="entry name" value="LytR_CpsA_psr"/>
</dbReference>
<comment type="caution">
    <text evidence="3">The sequence shown here is derived from an EMBL/GenBank/DDBJ whole genome shotgun (WGS) entry which is preliminary data.</text>
</comment>
<name>A0ABP8KE42_9ACTN</name>